<proteinExistence type="predicted"/>
<gene>
    <name evidence="1" type="ORF">METZ01_LOCUS41157</name>
</gene>
<name>A0A381RGJ2_9ZZZZ</name>
<evidence type="ECO:0000313" key="1">
    <source>
        <dbReference type="EMBL" id="SUZ88303.1"/>
    </source>
</evidence>
<sequence length="70" mass="7994">TFNTLYLNKQSKICSFGESMIKNYRLWRLLEGGGYNGKTGCADFVNNRKIVNCCSTFDSNWTLVNFIVKA</sequence>
<accession>A0A381RGJ2</accession>
<organism evidence="1">
    <name type="scientific">marine metagenome</name>
    <dbReference type="NCBI Taxonomy" id="408172"/>
    <lineage>
        <taxon>unclassified sequences</taxon>
        <taxon>metagenomes</taxon>
        <taxon>ecological metagenomes</taxon>
    </lineage>
</organism>
<reference evidence="1" key="1">
    <citation type="submission" date="2018-05" db="EMBL/GenBank/DDBJ databases">
        <authorList>
            <person name="Lanie J.A."/>
            <person name="Ng W.-L."/>
            <person name="Kazmierczak K.M."/>
            <person name="Andrzejewski T.M."/>
            <person name="Davidsen T.M."/>
            <person name="Wayne K.J."/>
            <person name="Tettelin H."/>
            <person name="Glass J.I."/>
            <person name="Rusch D."/>
            <person name="Podicherti R."/>
            <person name="Tsui H.-C.T."/>
            <person name="Winkler M.E."/>
        </authorList>
    </citation>
    <scope>NUCLEOTIDE SEQUENCE</scope>
</reference>
<feature type="non-terminal residue" evidence="1">
    <location>
        <position position="1"/>
    </location>
</feature>
<dbReference type="AlphaFoldDB" id="A0A381RGJ2"/>
<protein>
    <submittedName>
        <fullName evidence="1">Uncharacterized protein</fullName>
    </submittedName>
</protein>
<dbReference type="EMBL" id="UINC01001763">
    <property type="protein sequence ID" value="SUZ88303.1"/>
    <property type="molecule type" value="Genomic_DNA"/>
</dbReference>